<sequence>MVLEPDQPAAGAPGCQMPTTTMPLTFENAGAPPPGSLSCRSAVGQTTRRISGSTPFHQIHRAAYDLGAWASNTSICPRWVATSRWPLPKNRGVDGMRSPVGASVSTG</sequence>
<feature type="region of interest" description="Disordered" evidence="1">
    <location>
        <begin position="88"/>
        <end position="107"/>
    </location>
</feature>
<gene>
    <name evidence="2" type="ORF">I551_5149</name>
</gene>
<evidence type="ECO:0000256" key="1">
    <source>
        <dbReference type="SAM" id="MobiDB-lite"/>
    </source>
</evidence>
<feature type="region of interest" description="Disordered" evidence="1">
    <location>
        <begin position="1"/>
        <end position="41"/>
    </location>
</feature>
<evidence type="ECO:0000313" key="2">
    <source>
        <dbReference type="EMBL" id="EUA88375.1"/>
    </source>
</evidence>
<protein>
    <submittedName>
        <fullName evidence="2">Uncharacterized protein</fullName>
    </submittedName>
</protein>
<accession>A0ABP3ADR0</accession>
<name>A0ABP3ADR0_MYCUL</name>
<dbReference type="EMBL" id="JAOL01000142">
    <property type="protein sequence ID" value="EUA88375.1"/>
    <property type="molecule type" value="Genomic_DNA"/>
</dbReference>
<keyword evidence="3" id="KW-1185">Reference proteome</keyword>
<evidence type="ECO:0000313" key="3">
    <source>
        <dbReference type="Proteomes" id="UP000020681"/>
    </source>
</evidence>
<comment type="caution">
    <text evidence="2">The sequence shown here is derived from an EMBL/GenBank/DDBJ whole genome shotgun (WGS) entry which is preliminary data.</text>
</comment>
<dbReference type="Proteomes" id="UP000020681">
    <property type="component" value="Unassembled WGS sequence"/>
</dbReference>
<proteinExistence type="predicted"/>
<reference evidence="2 3" key="1">
    <citation type="submission" date="2014-01" db="EMBL/GenBank/DDBJ databases">
        <authorList>
            <person name="Dobos K."/>
            <person name="Lenaerts A."/>
            <person name="Ordway D."/>
            <person name="DeGroote M.A."/>
            <person name="Parker T."/>
            <person name="Sizemore C."/>
            <person name="Tallon L.J."/>
            <person name="Sadzewicz L.K."/>
            <person name="Sengamalay N."/>
            <person name="Fraser C.M."/>
            <person name="Hine E."/>
            <person name="Shefchek K.A."/>
            <person name="Das S.P."/>
            <person name="Tettelin H."/>
        </authorList>
    </citation>
    <scope>NUCLEOTIDE SEQUENCE [LARGE SCALE GENOMIC DNA]</scope>
    <source>
        <strain evidence="2 3">Harvey</strain>
    </source>
</reference>
<organism evidence="2 3">
    <name type="scientific">Mycobacterium ulcerans str. Harvey</name>
    <dbReference type="NCBI Taxonomy" id="1299332"/>
    <lineage>
        <taxon>Bacteria</taxon>
        <taxon>Bacillati</taxon>
        <taxon>Actinomycetota</taxon>
        <taxon>Actinomycetes</taxon>
        <taxon>Mycobacteriales</taxon>
        <taxon>Mycobacteriaceae</taxon>
        <taxon>Mycobacterium</taxon>
        <taxon>Mycobacterium ulcerans group</taxon>
    </lineage>
</organism>